<feature type="active site" description="O-isoaspartyl threonine intermediate" evidence="1">
    <location>
        <position position="11"/>
    </location>
</feature>
<dbReference type="Proteomes" id="UP000598633">
    <property type="component" value="Unassembled WGS sequence"/>
</dbReference>
<evidence type="ECO:0000259" key="4">
    <source>
        <dbReference type="Pfam" id="PF00710"/>
    </source>
</evidence>
<proteinExistence type="predicted"/>
<protein>
    <submittedName>
        <fullName evidence="5">Asparaginase</fullName>
    </submittedName>
</protein>
<evidence type="ECO:0000256" key="1">
    <source>
        <dbReference type="PIRSR" id="PIRSR001220-1"/>
    </source>
</evidence>
<dbReference type="SMART" id="SM00870">
    <property type="entry name" value="Asparaginase"/>
    <property type="match status" value="1"/>
</dbReference>
<evidence type="ECO:0000256" key="3">
    <source>
        <dbReference type="PROSITE-ProRule" id="PRU10100"/>
    </source>
</evidence>
<dbReference type="InterPro" id="IPR027475">
    <property type="entry name" value="Asparaginase/glutaminase_AS2"/>
</dbReference>
<gene>
    <name evidence="5" type="ORF">IFJ97_02330</name>
</gene>
<comment type="caution">
    <text evidence="5">The sequence shown here is derived from an EMBL/GenBank/DDBJ whole genome shotgun (WGS) entry which is preliminary data.</text>
</comment>
<feature type="active site" evidence="3">
    <location>
        <position position="85"/>
    </location>
</feature>
<dbReference type="AlphaFoldDB" id="A0A8J6Y854"/>
<evidence type="ECO:0000313" key="5">
    <source>
        <dbReference type="EMBL" id="MBD3870179.1"/>
    </source>
</evidence>
<feature type="domain" description="L-asparaginase N-terminal" evidence="4">
    <location>
        <begin position="2"/>
        <end position="150"/>
    </location>
</feature>
<evidence type="ECO:0000256" key="2">
    <source>
        <dbReference type="PIRSR" id="PIRSR001220-2"/>
    </source>
</evidence>
<dbReference type="EMBL" id="JACXWA010000039">
    <property type="protein sequence ID" value="MBD3870179.1"/>
    <property type="molecule type" value="Genomic_DNA"/>
</dbReference>
<organism evidence="5 6">
    <name type="scientific">Candidatus Sulfomarinibacter kjeldsenii</name>
    <dbReference type="NCBI Taxonomy" id="2885994"/>
    <lineage>
        <taxon>Bacteria</taxon>
        <taxon>Pseudomonadati</taxon>
        <taxon>Acidobacteriota</taxon>
        <taxon>Thermoanaerobaculia</taxon>
        <taxon>Thermoanaerobaculales</taxon>
        <taxon>Candidatus Sulfomarinibacteraceae</taxon>
        <taxon>Candidatus Sulfomarinibacter</taxon>
    </lineage>
</organism>
<dbReference type="InterPro" id="IPR036152">
    <property type="entry name" value="Asp/glu_Ase-like_sf"/>
</dbReference>
<dbReference type="Gene3D" id="3.40.50.1170">
    <property type="entry name" value="L-asparaginase, N-terminal domain"/>
    <property type="match status" value="1"/>
</dbReference>
<reference evidence="5 6" key="1">
    <citation type="submission" date="2020-08" db="EMBL/GenBank/DDBJ databases">
        <title>Acidobacteriota in marine sediments use diverse sulfur dissimilation pathways.</title>
        <authorList>
            <person name="Wasmund K."/>
        </authorList>
    </citation>
    <scope>NUCLEOTIDE SEQUENCE [LARGE SCALE GENOMIC DNA]</scope>
    <source>
        <strain evidence="5">MAG AM3-A</strain>
    </source>
</reference>
<feature type="binding site" evidence="2">
    <location>
        <position position="54"/>
    </location>
    <ligand>
        <name>substrate</name>
    </ligand>
</feature>
<dbReference type="InterPro" id="IPR006034">
    <property type="entry name" value="Asparaginase/glutaminase-like"/>
</dbReference>
<dbReference type="InterPro" id="IPR027474">
    <property type="entry name" value="L-asparaginase_N"/>
</dbReference>
<feature type="binding site" evidence="2">
    <location>
        <begin position="85"/>
        <end position="86"/>
    </location>
    <ligand>
        <name>substrate</name>
    </ligand>
</feature>
<name>A0A8J6Y854_9BACT</name>
<sequence length="167" mass="18389">MKLTIITTGGTIDKTYDEFQGSLRNQHTVIDVILDSLRIPDLDVHNVEVMHKDSLDMTEEDREIIARAVCDEAPTADAVVILHGTDTLSDTGELLLQRCSGLAIPIILTGAMRPYEFRDTDAAQNVIEALLASRMVDPGVYVAIHNCVLQFPGVVKDRQALTFVRNG</sequence>
<dbReference type="PANTHER" id="PTHR11707:SF28">
    <property type="entry name" value="60 KDA LYSOPHOSPHOLIPASE"/>
    <property type="match status" value="1"/>
</dbReference>
<dbReference type="GO" id="GO:0004067">
    <property type="term" value="F:asparaginase activity"/>
    <property type="evidence" value="ECO:0007669"/>
    <property type="project" value="UniProtKB-UniRule"/>
</dbReference>
<accession>A0A8J6Y854</accession>
<dbReference type="SUPFAM" id="SSF53774">
    <property type="entry name" value="Glutaminase/Asparaginase"/>
    <property type="match status" value="1"/>
</dbReference>
<dbReference type="PROSITE" id="PS00917">
    <property type="entry name" value="ASN_GLN_ASE_2"/>
    <property type="match status" value="1"/>
</dbReference>
<dbReference type="InterPro" id="IPR037152">
    <property type="entry name" value="L-asparaginase_N_sf"/>
</dbReference>
<dbReference type="PIRSF" id="PIRSF001220">
    <property type="entry name" value="L-ASNase_gatD"/>
    <property type="match status" value="1"/>
</dbReference>
<evidence type="ECO:0000313" key="6">
    <source>
        <dbReference type="Proteomes" id="UP000598633"/>
    </source>
</evidence>
<dbReference type="PIRSF" id="PIRSF500176">
    <property type="entry name" value="L_ASNase"/>
    <property type="match status" value="1"/>
</dbReference>
<dbReference type="Pfam" id="PF00710">
    <property type="entry name" value="Asparaginase"/>
    <property type="match status" value="1"/>
</dbReference>
<dbReference type="PROSITE" id="PS51732">
    <property type="entry name" value="ASN_GLN_ASE_3"/>
    <property type="match status" value="1"/>
</dbReference>
<dbReference type="PANTHER" id="PTHR11707">
    <property type="entry name" value="L-ASPARAGINASE"/>
    <property type="match status" value="1"/>
</dbReference>
<dbReference type="PRINTS" id="PR00139">
    <property type="entry name" value="ASNGLNASE"/>
</dbReference>